<protein>
    <submittedName>
        <fullName evidence="4">CubicO group peptidase (Beta-lactamase class C family)</fullName>
    </submittedName>
</protein>
<keyword evidence="5" id="KW-1185">Reference proteome</keyword>
<dbReference type="Gene3D" id="3.40.710.10">
    <property type="entry name" value="DD-peptidase/beta-lactamase superfamily"/>
    <property type="match status" value="1"/>
</dbReference>
<gene>
    <name evidence="4" type="ORF">J2S25_003860</name>
</gene>
<keyword evidence="2" id="KW-0732">Signal</keyword>
<proteinExistence type="predicted"/>
<dbReference type="InterPro" id="IPR050789">
    <property type="entry name" value="Diverse_Enzym_Activities"/>
</dbReference>
<dbReference type="Proteomes" id="UP001242313">
    <property type="component" value="Unassembled WGS sequence"/>
</dbReference>
<dbReference type="PANTHER" id="PTHR43283">
    <property type="entry name" value="BETA-LACTAMASE-RELATED"/>
    <property type="match status" value="1"/>
</dbReference>
<feature type="signal peptide" evidence="2">
    <location>
        <begin position="1"/>
        <end position="25"/>
    </location>
</feature>
<name>A0ABU0G0C9_9BACI</name>
<evidence type="ECO:0000313" key="5">
    <source>
        <dbReference type="Proteomes" id="UP001242313"/>
    </source>
</evidence>
<evidence type="ECO:0000313" key="4">
    <source>
        <dbReference type="EMBL" id="MDQ0415633.1"/>
    </source>
</evidence>
<organism evidence="4 5">
    <name type="scientific">Mesobacillus stamsii</name>
    <dbReference type="NCBI Taxonomy" id="225347"/>
    <lineage>
        <taxon>Bacteria</taxon>
        <taxon>Bacillati</taxon>
        <taxon>Bacillota</taxon>
        <taxon>Bacilli</taxon>
        <taxon>Bacillales</taxon>
        <taxon>Bacillaceae</taxon>
        <taxon>Mesobacillus</taxon>
    </lineage>
</organism>
<sequence length="235" mass="25961">MNKKKGIIVASLVLSSSIFFPTVSAFGSEGKPTLEIPMEKPSSKKPHPVFSWNIPGVNSPVLHPGLARGAGMVQQPLDEIDSVMSDLIADGVMPGAVTIVARRGHIVQQGAYGYAAKYTDGIKTEMDHPILMQEDTIFDLASISKVFTSTAAMILYEQGYFDLQDPVANYIPEFAQNGKEEVTISQLLTHTSGFVAWVPLYAQEETREDRLQYVFNMSLIIRYAFNQEKSTRIVI</sequence>
<evidence type="ECO:0000259" key="3">
    <source>
        <dbReference type="Pfam" id="PF00144"/>
    </source>
</evidence>
<accession>A0ABU0G0C9</accession>
<dbReference type="InterPro" id="IPR001466">
    <property type="entry name" value="Beta-lactam-related"/>
</dbReference>
<dbReference type="Pfam" id="PF00144">
    <property type="entry name" value="Beta-lactamase"/>
    <property type="match status" value="1"/>
</dbReference>
<evidence type="ECO:0000256" key="2">
    <source>
        <dbReference type="SAM" id="SignalP"/>
    </source>
</evidence>
<dbReference type="EMBL" id="JAUSUN010000041">
    <property type="protein sequence ID" value="MDQ0415633.1"/>
    <property type="molecule type" value="Genomic_DNA"/>
</dbReference>
<keyword evidence="1" id="KW-0378">Hydrolase</keyword>
<dbReference type="PANTHER" id="PTHR43283:SF11">
    <property type="entry name" value="BETA-LACTAMASE-RELATED DOMAIN-CONTAINING PROTEIN"/>
    <property type="match status" value="1"/>
</dbReference>
<feature type="chain" id="PRO_5047374910" evidence="2">
    <location>
        <begin position="26"/>
        <end position="235"/>
    </location>
</feature>
<dbReference type="InterPro" id="IPR012338">
    <property type="entry name" value="Beta-lactam/transpept-like"/>
</dbReference>
<dbReference type="RefSeq" id="WP_307192604.1">
    <property type="nucleotide sequence ID" value="NZ_JAUSUN010000041.1"/>
</dbReference>
<reference evidence="4 5" key="1">
    <citation type="submission" date="2023-07" db="EMBL/GenBank/DDBJ databases">
        <title>Genomic Encyclopedia of Type Strains, Phase IV (KMG-IV): sequencing the most valuable type-strain genomes for metagenomic binning, comparative biology and taxonomic classification.</title>
        <authorList>
            <person name="Goeker M."/>
        </authorList>
    </citation>
    <scope>NUCLEOTIDE SEQUENCE [LARGE SCALE GENOMIC DNA]</scope>
    <source>
        <strain evidence="4 5">DSM 19598</strain>
    </source>
</reference>
<feature type="domain" description="Beta-lactamase-related" evidence="3">
    <location>
        <begin position="81"/>
        <end position="210"/>
    </location>
</feature>
<comment type="caution">
    <text evidence="4">The sequence shown here is derived from an EMBL/GenBank/DDBJ whole genome shotgun (WGS) entry which is preliminary data.</text>
</comment>
<evidence type="ECO:0000256" key="1">
    <source>
        <dbReference type="ARBA" id="ARBA00022801"/>
    </source>
</evidence>
<dbReference type="SUPFAM" id="SSF56601">
    <property type="entry name" value="beta-lactamase/transpeptidase-like"/>
    <property type="match status" value="1"/>
</dbReference>